<evidence type="ECO:0000313" key="2">
    <source>
        <dbReference type="Proteomes" id="UP001432209"/>
    </source>
</evidence>
<sequence>MPAENIDNLDDDDFFSLVGKIATGTATDQEVNDAKDSAAKARDARDK</sequence>
<proteinExistence type="predicted"/>
<name>A0ABZ2A007_STRNV</name>
<dbReference type="RefSeq" id="WP_187280434.1">
    <property type="nucleotide sequence ID" value="NZ_CP109495.1"/>
</dbReference>
<accession>A0ABZ2A007</accession>
<dbReference type="EMBL" id="CP109495">
    <property type="protein sequence ID" value="WUX51234.1"/>
    <property type="molecule type" value="Genomic_DNA"/>
</dbReference>
<keyword evidence="2" id="KW-1185">Reference proteome</keyword>
<organism evidence="1 2">
    <name type="scientific">Streptomyces niveus</name>
    <name type="common">Streptomyces spheroides</name>
    <dbReference type="NCBI Taxonomy" id="193462"/>
    <lineage>
        <taxon>Bacteria</taxon>
        <taxon>Bacillati</taxon>
        <taxon>Actinomycetota</taxon>
        <taxon>Actinomycetes</taxon>
        <taxon>Kitasatosporales</taxon>
        <taxon>Streptomycetaceae</taxon>
        <taxon>Streptomyces</taxon>
    </lineage>
</organism>
<reference evidence="1" key="1">
    <citation type="submission" date="2022-10" db="EMBL/GenBank/DDBJ databases">
        <title>The complete genomes of actinobacterial strains from the NBC collection.</title>
        <authorList>
            <person name="Joergensen T.S."/>
            <person name="Alvarez Arevalo M."/>
            <person name="Sterndorff E.B."/>
            <person name="Faurdal D."/>
            <person name="Vuksanovic O."/>
            <person name="Mourched A.-S."/>
            <person name="Charusanti P."/>
            <person name="Shaw S."/>
            <person name="Blin K."/>
            <person name="Weber T."/>
        </authorList>
    </citation>
    <scope>NUCLEOTIDE SEQUENCE</scope>
    <source>
        <strain evidence="1">NBC_01432</strain>
    </source>
</reference>
<evidence type="ECO:0000313" key="1">
    <source>
        <dbReference type="EMBL" id="WUX51234.1"/>
    </source>
</evidence>
<protein>
    <submittedName>
        <fullName evidence="1">Uncharacterized protein</fullName>
    </submittedName>
</protein>
<gene>
    <name evidence="1" type="ORF">OG442_06595</name>
</gene>
<dbReference type="Proteomes" id="UP001432209">
    <property type="component" value="Chromosome"/>
</dbReference>